<accession>A0ABR3VHY0</accession>
<protein>
    <recommendedName>
        <fullName evidence="4">SET domain-containing protein</fullName>
    </recommendedName>
</protein>
<dbReference type="InterPro" id="IPR046341">
    <property type="entry name" value="SET_dom_sf"/>
</dbReference>
<dbReference type="InterPro" id="IPR050600">
    <property type="entry name" value="SETD3_SETD6_MTase"/>
</dbReference>
<evidence type="ECO:0000256" key="1">
    <source>
        <dbReference type="SAM" id="MobiDB-lite"/>
    </source>
</evidence>
<organism evidence="2 3">
    <name type="scientific">Humicola insolens</name>
    <name type="common">Soft-rot fungus</name>
    <dbReference type="NCBI Taxonomy" id="85995"/>
    <lineage>
        <taxon>Eukaryota</taxon>
        <taxon>Fungi</taxon>
        <taxon>Dikarya</taxon>
        <taxon>Ascomycota</taxon>
        <taxon>Pezizomycotina</taxon>
        <taxon>Sordariomycetes</taxon>
        <taxon>Sordariomycetidae</taxon>
        <taxon>Sordariales</taxon>
        <taxon>Chaetomiaceae</taxon>
        <taxon>Mycothermus</taxon>
    </lineage>
</organism>
<dbReference type="Gene3D" id="3.90.1410.10">
    <property type="entry name" value="set domain protein methyltransferase, domain 1"/>
    <property type="match status" value="1"/>
</dbReference>
<dbReference type="PANTHER" id="PTHR13271:SF146">
    <property type="entry name" value="SET DOMAIN-CONTAINING PROTEIN"/>
    <property type="match status" value="1"/>
</dbReference>
<sequence length="526" mass="58410">MNQHDKTRFDALVEWSRKHGAELHPSLEIYRDNVTGYSLRVNPSFTEPLGLGFVAVTCPLSTTLSFLNVLVDGPLDISSESSFSSLNTAFPPRFMQSLPPHVIARFFLIKEYLKGKQSFWWPYLATLPAPEQIAVWALPPFWPDDDVVYLDGTNAGIAIAEIQANIKKEFKQARKVLKEENWSGYSGYTQLLYKWAYSIFTSRSFRPSLILSPDTQRRVAMCLPEGCRIDDFSILQPLFDIANHSPTARHAWDIIATANGREEACRLICHDPYHPSEQVFNNYGPDKTNSELLLAYGFILPETDALHNDYVHVRRRGPATDADGDGGDSTSGQQQPKDFLISLRPITHPSSLAAHARLRLDAIASSLASSSALSSPLAMLPYFTHFEPALVDDLASTVALPEEQEVLRRWTSASKNADCADAIGLPQELAGMVDRVRGILAGKLRTDLLRLRSVRVDGDRDEGVERNNAEEGGVEHDEVVVLPAPGSRNQVLAAEYRRRCEKVLRCALEALKGDGTANGRYAAECS</sequence>
<proteinExistence type="predicted"/>
<feature type="region of interest" description="Disordered" evidence="1">
    <location>
        <begin position="316"/>
        <end position="335"/>
    </location>
</feature>
<dbReference type="Proteomes" id="UP001583172">
    <property type="component" value="Unassembled WGS sequence"/>
</dbReference>
<reference evidence="2 3" key="1">
    <citation type="journal article" date="2024" name="Commun. Biol.">
        <title>Comparative genomic analysis of thermophilic fungi reveals convergent evolutionary adaptations and gene losses.</title>
        <authorList>
            <person name="Steindorff A.S."/>
            <person name="Aguilar-Pontes M.V."/>
            <person name="Robinson A.J."/>
            <person name="Andreopoulos B."/>
            <person name="LaButti K."/>
            <person name="Kuo A."/>
            <person name="Mondo S."/>
            <person name="Riley R."/>
            <person name="Otillar R."/>
            <person name="Haridas S."/>
            <person name="Lipzen A."/>
            <person name="Grimwood J."/>
            <person name="Schmutz J."/>
            <person name="Clum A."/>
            <person name="Reid I.D."/>
            <person name="Moisan M.C."/>
            <person name="Butler G."/>
            <person name="Nguyen T.T.M."/>
            <person name="Dewar K."/>
            <person name="Conant G."/>
            <person name="Drula E."/>
            <person name="Henrissat B."/>
            <person name="Hansel C."/>
            <person name="Singer S."/>
            <person name="Hutchinson M.I."/>
            <person name="de Vries R.P."/>
            <person name="Natvig D.O."/>
            <person name="Powell A.J."/>
            <person name="Tsang A."/>
            <person name="Grigoriev I.V."/>
        </authorList>
    </citation>
    <scope>NUCLEOTIDE SEQUENCE [LARGE SCALE GENOMIC DNA]</scope>
    <source>
        <strain evidence="2 3">CBS 620.91</strain>
    </source>
</reference>
<dbReference type="PANTHER" id="PTHR13271">
    <property type="entry name" value="UNCHARACTERIZED PUTATIVE METHYLTRANSFERASE"/>
    <property type="match status" value="1"/>
</dbReference>
<name>A0ABR3VHY0_HUMIN</name>
<evidence type="ECO:0000313" key="2">
    <source>
        <dbReference type="EMBL" id="KAL1841157.1"/>
    </source>
</evidence>
<dbReference type="EMBL" id="JAZGSY010000085">
    <property type="protein sequence ID" value="KAL1841157.1"/>
    <property type="molecule type" value="Genomic_DNA"/>
</dbReference>
<evidence type="ECO:0008006" key="4">
    <source>
        <dbReference type="Google" id="ProtNLM"/>
    </source>
</evidence>
<gene>
    <name evidence="2" type="ORF">VTJ49DRAFT_7382</name>
</gene>
<comment type="caution">
    <text evidence="2">The sequence shown here is derived from an EMBL/GenBank/DDBJ whole genome shotgun (WGS) entry which is preliminary data.</text>
</comment>
<keyword evidence="3" id="KW-1185">Reference proteome</keyword>
<dbReference type="CDD" id="cd19180">
    <property type="entry name" value="SET_SpSET10-like"/>
    <property type="match status" value="1"/>
</dbReference>
<dbReference type="InterPro" id="IPR044432">
    <property type="entry name" value="Set10/Efm1_SET"/>
</dbReference>
<evidence type="ECO:0000313" key="3">
    <source>
        <dbReference type="Proteomes" id="UP001583172"/>
    </source>
</evidence>
<dbReference type="SUPFAM" id="SSF82199">
    <property type="entry name" value="SET domain"/>
    <property type="match status" value="1"/>
</dbReference>